<keyword evidence="1" id="KW-1133">Transmembrane helix</keyword>
<reference evidence="2" key="1">
    <citation type="submission" date="2020-06" db="EMBL/GenBank/DDBJ databases">
        <authorList>
            <person name="Li T."/>
            <person name="Hu X."/>
            <person name="Zhang T."/>
            <person name="Song X."/>
            <person name="Zhang H."/>
            <person name="Dai N."/>
            <person name="Sheng W."/>
            <person name="Hou X."/>
            <person name="Wei L."/>
        </authorList>
    </citation>
    <scope>NUCLEOTIDE SEQUENCE</scope>
    <source>
        <strain evidence="2">G01</strain>
        <tissue evidence="2">Leaf</tissue>
    </source>
</reference>
<comment type="caution">
    <text evidence="2">The sequence shown here is derived from an EMBL/GenBank/DDBJ whole genome shotgun (WGS) entry which is preliminary data.</text>
</comment>
<name>A0AAW2PRI5_9LAMI</name>
<sequence>MSISRYNTTIIPQYRAAYTITGKTHCSLQPHPVKKMSPDSIFSSVESEQRWVLAMEKNFPQQHVLDIDFDIPCCVFRVSKILTEAKPEAYAPQHLGLGPYHHLRPELYIMQKQKLAAVRKFLGQEKVQKFRQVVEDLVQWEPVLRASYDQYLDLDIQTLAWILAIDGLYLVQFLKNYPEMEHLAGDILMLENQIPVILLKKILQVLELAPNDQNDCSLFEEFETLCQAHSPLRLNKQRAIIGDVSQAHLLNRMYYLIVNNRGIQEEEYVSMFSAAVTRIGLNDVVDSVQFLAEQGLPGAGIAGQILSVVKKVPWDKILGLFKKGGPDEENPSVQEIDIPSVTQMTEIAGIKFTLTPGGIRDIGFEEKNFYLPVIRVTATTEVVLRNLVAYEAATTEPGSTLELADSKDVEILRNEGIIESELPDEEIARIFNGIDKSTKKNDNKSSIEEAVDNVNSRYGNLLSVKVKRFLKRYGYALLKILGVLITITVLLLLTLQAFCSVFGCRRWFGKITAQSQNLLFSY</sequence>
<dbReference type="Pfam" id="PF03140">
    <property type="entry name" value="DUF247"/>
    <property type="match status" value="1"/>
</dbReference>
<feature type="transmembrane region" description="Helical" evidence="1">
    <location>
        <begin position="475"/>
        <end position="498"/>
    </location>
</feature>
<organism evidence="2">
    <name type="scientific">Sesamum angustifolium</name>
    <dbReference type="NCBI Taxonomy" id="2727405"/>
    <lineage>
        <taxon>Eukaryota</taxon>
        <taxon>Viridiplantae</taxon>
        <taxon>Streptophyta</taxon>
        <taxon>Embryophyta</taxon>
        <taxon>Tracheophyta</taxon>
        <taxon>Spermatophyta</taxon>
        <taxon>Magnoliopsida</taxon>
        <taxon>eudicotyledons</taxon>
        <taxon>Gunneridae</taxon>
        <taxon>Pentapetalae</taxon>
        <taxon>asterids</taxon>
        <taxon>lamiids</taxon>
        <taxon>Lamiales</taxon>
        <taxon>Pedaliaceae</taxon>
        <taxon>Sesamum</taxon>
    </lineage>
</organism>
<reference evidence="2" key="2">
    <citation type="journal article" date="2024" name="Plant">
        <title>Genomic evolution and insights into agronomic trait innovations of Sesamum species.</title>
        <authorList>
            <person name="Miao H."/>
            <person name="Wang L."/>
            <person name="Qu L."/>
            <person name="Liu H."/>
            <person name="Sun Y."/>
            <person name="Le M."/>
            <person name="Wang Q."/>
            <person name="Wei S."/>
            <person name="Zheng Y."/>
            <person name="Lin W."/>
            <person name="Duan Y."/>
            <person name="Cao H."/>
            <person name="Xiong S."/>
            <person name="Wang X."/>
            <person name="Wei L."/>
            <person name="Li C."/>
            <person name="Ma Q."/>
            <person name="Ju M."/>
            <person name="Zhao R."/>
            <person name="Li G."/>
            <person name="Mu C."/>
            <person name="Tian Q."/>
            <person name="Mei H."/>
            <person name="Zhang T."/>
            <person name="Gao T."/>
            <person name="Zhang H."/>
        </authorList>
    </citation>
    <scope>NUCLEOTIDE SEQUENCE</scope>
    <source>
        <strain evidence="2">G01</strain>
    </source>
</reference>
<dbReference type="AlphaFoldDB" id="A0AAW2PRI5"/>
<evidence type="ECO:0000256" key="1">
    <source>
        <dbReference type="SAM" id="Phobius"/>
    </source>
</evidence>
<evidence type="ECO:0000313" key="2">
    <source>
        <dbReference type="EMBL" id="KAL0358357.1"/>
    </source>
</evidence>
<dbReference type="PANTHER" id="PTHR31549:SF289">
    <property type="match status" value="1"/>
</dbReference>
<dbReference type="EMBL" id="JACGWK010000004">
    <property type="protein sequence ID" value="KAL0358357.1"/>
    <property type="molecule type" value="Genomic_DNA"/>
</dbReference>
<gene>
    <name evidence="2" type="ORF">Sangu_0685100</name>
</gene>
<accession>A0AAW2PRI5</accession>
<keyword evidence="1" id="KW-0812">Transmembrane</keyword>
<dbReference type="InterPro" id="IPR004158">
    <property type="entry name" value="DUF247_pln"/>
</dbReference>
<keyword evidence="1" id="KW-0472">Membrane</keyword>
<protein>
    <submittedName>
        <fullName evidence="2">Uncharacterized protein</fullName>
    </submittedName>
</protein>
<dbReference type="PANTHER" id="PTHR31549">
    <property type="entry name" value="PROTEIN, PUTATIVE (DUF247)-RELATED-RELATED"/>
    <property type="match status" value="1"/>
</dbReference>
<proteinExistence type="predicted"/>